<organism evidence="1 2">
    <name type="scientific">Terriglobus roseus (strain DSM 18391 / NRRL B-41598 / KBS 63)</name>
    <dbReference type="NCBI Taxonomy" id="926566"/>
    <lineage>
        <taxon>Bacteria</taxon>
        <taxon>Pseudomonadati</taxon>
        <taxon>Acidobacteriota</taxon>
        <taxon>Terriglobia</taxon>
        <taxon>Terriglobales</taxon>
        <taxon>Acidobacteriaceae</taxon>
        <taxon>Terriglobus</taxon>
    </lineage>
</organism>
<dbReference type="EMBL" id="CP003379">
    <property type="protein sequence ID" value="AFL86413.1"/>
    <property type="molecule type" value="Genomic_DNA"/>
</dbReference>
<name>I3ZAZ5_TERRK</name>
<dbReference type="AlphaFoldDB" id="I3ZAZ5"/>
<dbReference type="RefSeq" id="WP_014783982.1">
    <property type="nucleotide sequence ID" value="NC_018014.1"/>
</dbReference>
<dbReference type="KEGG" id="trs:Terro_0061"/>
<keyword evidence="2" id="KW-1185">Reference proteome</keyword>
<dbReference type="OrthoDB" id="152772at2"/>
<gene>
    <name evidence="1" type="ordered locus">Terro_0061</name>
</gene>
<proteinExistence type="predicted"/>
<dbReference type="STRING" id="926566.Terro_0061"/>
<reference evidence="1 2" key="1">
    <citation type="submission" date="2012-06" db="EMBL/GenBank/DDBJ databases">
        <title>Complete genome of Terriglobus roseus DSM 18391.</title>
        <authorList>
            <consortium name="US DOE Joint Genome Institute (JGI-PGF)"/>
            <person name="Lucas S."/>
            <person name="Copeland A."/>
            <person name="Lapidus A."/>
            <person name="Glavina del Rio T."/>
            <person name="Dalin E."/>
            <person name="Tice H."/>
            <person name="Bruce D."/>
            <person name="Goodwin L."/>
            <person name="Pitluck S."/>
            <person name="Peters L."/>
            <person name="Mikhailova N."/>
            <person name="Munk A.C.C."/>
            <person name="Kyrpides N."/>
            <person name="Mavromatis K."/>
            <person name="Ivanova N."/>
            <person name="Brettin T."/>
            <person name="Detter J.C."/>
            <person name="Han C."/>
            <person name="Larimer F."/>
            <person name="Land M."/>
            <person name="Hauser L."/>
            <person name="Markowitz V."/>
            <person name="Cheng J.-F."/>
            <person name="Hugenholtz P."/>
            <person name="Woyke T."/>
            <person name="Wu D."/>
            <person name="Brambilla E."/>
            <person name="Klenk H.-P."/>
            <person name="Eisen J.A."/>
        </authorList>
    </citation>
    <scope>NUCLEOTIDE SEQUENCE [LARGE SCALE GENOMIC DNA]</scope>
    <source>
        <strain evidence="2">DSM 18391 / NRRL B-41598 / KBS 63</strain>
    </source>
</reference>
<protein>
    <recommendedName>
        <fullName evidence="3">N-acetyltransferase domain-containing protein</fullName>
    </recommendedName>
</protein>
<accession>I3ZAZ5</accession>
<sequence>MQHAASTSLYQVRRAREEDIRWAAALGQRVYQGLDVIPEATMLGWFHGNPNGFFTFWHGEQRIGNFDILPLRPAVMQLFVSGNLLEKDIRPEDLIPAAESHAIRDLHWESIVVDPAFLGARRPMTRLFEQTFLTTLAHLCPIDQVGNIYAIAASDPGERLLRRTGLSKIAEAATRLDGHPLFRGNVASYREAQTQLPAPASYGNAAAS</sequence>
<evidence type="ECO:0000313" key="1">
    <source>
        <dbReference type="EMBL" id="AFL86413.1"/>
    </source>
</evidence>
<dbReference type="HOGENOM" id="CLU_1320353_0_0_0"/>
<dbReference type="Proteomes" id="UP000006056">
    <property type="component" value="Chromosome"/>
</dbReference>
<evidence type="ECO:0008006" key="3">
    <source>
        <dbReference type="Google" id="ProtNLM"/>
    </source>
</evidence>
<evidence type="ECO:0000313" key="2">
    <source>
        <dbReference type="Proteomes" id="UP000006056"/>
    </source>
</evidence>